<dbReference type="PROSITE" id="PS50109">
    <property type="entry name" value="HIS_KIN"/>
    <property type="match status" value="1"/>
</dbReference>
<evidence type="ECO:0000256" key="7">
    <source>
        <dbReference type="ARBA" id="ARBA00023012"/>
    </source>
</evidence>
<feature type="modified residue" description="4-aspartylphosphate" evidence="9">
    <location>
        <position position="751"/>
    </location>
</feature>
<dbReference type="Gene3D" id="3.40.50.2300">
    <property type="match status" value="1"/>
</dbReference>
<evidence type="ECO:0000256" key="5">
    <source>
        <dbReference type="ARBA" id="ARBA00022679"/>
    </source>
</evidence>
<dbReference type="InterPro" id="IPR011006">
    <property type="entry name" value="CheY-like_superfamily"/>
</dbReference>
<evidence type="ECO:0000259" key="10">
    <source>
        <dbReference type="PROSITE" id="PS50109"/>
    </source>
</evidence>
<dbReference type="GO" id="GO:0000155">
    <property type="term" value="F:phosphorelay sensor kinase activity"/>
    <property type="evidence" value="ECO:0007669"/>
    <property type="project" value="InterPro"/>
</dbReference>
<comment type="subcellular location">
    <subcellularLocation>
        <location evidence="2">Cell inner membrane</location>
        <topology evidence="2">Multi-pass membrane protein</topology>
    </subcellularLocation>
</comment>
<dbReference type="SMART" id="SM00387">
    <property type="entry name" value="HATPase_c"/>
    <property type="match status" value="1"/>
</dbReference>
<evidence type="ECO:0000256" key="6">
    <source>
        <dbReference type="ARBA" id="ARBA00022777"/>
    </source>
</evidence>
<dbReference type="SMART" id="SM00388">
    <property type="entry name" value="HisKA"/>
    <property type="match status" value="1"/>
</dbReference>
<dbReference type="FunFam" id="3.30.565.10:FF:000006">
    <property type="entry name" value="Sensor histidine kinase WalK"/>
    <property type="match status" value="1"/>
</dbReference>
<dbReference type="EC" id="2.7.13.3" evidence="3"/>
<dbReference type="GO" id="GO:0005886">
    <property type="term" value="C:plasma membrane"/>
    <property type="evidence" value="ECO:0007669"/>
    <property type="project" value="UniProtKB-SubCell"/>
</dbReference>
<dbReference type="SUPFAM" id="SSF55874">
    <property type="entry name" value="ATPase domain of HSP90 chaperone/DNA topoisomerase II/histidine kinase"/>
    <property type="match status" value="1"/>
</dbReference>
<evidence type="ECO:0000256" key="3">
    <source>
        <dbReference type="ARBA" id="ARBA00012438"/>
    </source>
</evidence>
<gene>
    <name evidence="12" type="ORF">AWB65_06291</name>
</gene>
<proteinExistence type="predicted"/>
<comment type="catalytic activity">
    <reaction evidence="1">
        <text>ATP + protein L-histidine = ADP + protein N-phospho-L-histidine.</text>
        <dbReference type="EC" id="2.7.13.3"/>
    </reaction>
</comment>
<keyword evidence="4 9" id="KW-0597">Phosphoprotein</keyword>
<dbReference type="PRINTS" id="PR00344">
    <property type="entry name" value="BCTRLSENSOR"/>
</dbReference>
<keyword evidence="8" id="KW-0472">Membrane</keyword>
<keyword evidence="7" id="KW-0902">Two-component regulatory system</keyword>
<dbReference type="PANTHER" id="PTHR43547:SF2">
    <property type="entry name" value="HYBRID SIGNAL TRANSDUCTION HISTIDINE KINASE C"/>
    <property type="match status" value="1"/>
</dbReference>
<feature type="domain" description="Histidine kinase" evidence="10">
    <location>
        <begin position="464"/>
        <end position="682"/>
    </location>
</feature>
<keyword evidence="6 12" id="KW-0418">Kinase</keyword>
<dbReference type="Gene3D" id="3.30.450.20">
    <property type="entry name" value="PAS domain"/>
    <property type="match status" value="2"/>
</dbReference>
<dbReference type="CDD" id="cd17580">
    <property type="entry name" value="REC_2_DhkD-like"/>
    <property type="match status" value="1"/>
</dbReference>
<evidence type="ECO:0000313" key="13">
    <source>
        <dbReference type="Proteomes" id="UP000054977"/>
    </source>
</evidence>
<protein>
    <recommendedName>
        <fullName evidence="3">histidine kinase</fullName>
        <ecNumber evidence="3">2.7.13.3</ecNumber>
    </recommendedName>
</protein>
<dbReference type="PROSITE" id="PS50110">
    <property type="entry name" value="RESPONSE_REGULATORY"/>
    <property type="match status" value="1"/>
</dbReference>
<evidence type="ECO:0000256" key="2">
    <source>
        <dbReference type="ARBA" id="ARBA00004429"/>
    </source>
</evidence>
<dbReference type="SUPFAM" id="SSF52172">
    <property type="entry name" value="CheY-like"/>
    <property type="match status" value="1"/>
</dbReference>
<dbReference type="SUPFAM" id="SSF55785">
    <property type="entry name" value="PYP-like sensor domain (PAS domain)"/>
    <property type="match status" value="2"/>
</dbReference>
<sequence length="823" mass="91012">MLMAGFWNTMFEGDGEVRARLRQLDWSTSPLGHPSSWPAPLTTAVSMVLNSAFPMFVAWGPGLGFLYNDAYAVIMGGKHPSALGLRFEDIWAEIWPDIAPIIERALSNRSAYFEDLPLTVVRRGYPEQSFFTFSYSPLHDSDGQVGGIYCTVIETTDRVLAERRAAFELKVSDALRPLTSPEDVVACASALLGEQLNLARVIYGECDETGGNFFVRRDWTSPSFSSLAGMEFVLEEFGPGIINSMRAGQIVSARDSGTDSRTIKFANSYGMTGIRSFVAVPLIKSGRLVAFLGLHRADPYHWTDTDIRFACDMAERTWSAVEAARAQAELRAERDRSRYIFNAIAEGFMLMDRYWTVKYINAEGQRIARLRETQVVGRNHWDIWPEAIDTDSARMYYRVMESGEAGTSEYRQSYLDSDDIWIEVRAYATGEGGIASFFRDITDRKVAEQSLRAADQRKDEFLAMLAHELRNPLAPISAAAELLRLGKLDEAQVRHSSAVIGRQVAHITELVNDLLDVSRVTRGLVTLVKAPITAQTIVEDAIEQVRPLIQLRRQQLIVHLPVEEVTVLGDKARLVQVVANLLNNSAKYTPDLRHIEICAESDGGELVMTVRDEGVGMEAELTTRAFDLFAQAERSSDRSLGGLGLGLALVKHLVELHGGTVHCSSPGLGKGSTFVVKLPLMPAPPVVPPQSDTQSPAGDRLKLMIVDDNVDAAEALGMLLAFYGHEVIVEHESRRALERARQERPDVCLLDIGLPDMDGNELARRLRKLPETAGATLIAVTGYGQEKDRQLSAQAGFHHHLVKPIVIEQLAGLLANFHPLPDG</sequence>
<dbReference type="InterPro" id="IPR029016">
    <property type="entry name" value="GAF-like_dom_sf"/>
</dbReference>
<dbReference type="Pfam" id="PF08448">
    <property type="entry name" value="PAS_4"/>
    <property type="match status" value="2"/>
</dbReference>
<dbReference type="SUPFAM" id="SSF55781">
    <property type="entry name" value="GAF domain-like"/>
    <property type="match status" value="1"/>
</dbReference>
<dbReference type="Pfam" id="PF00512">
    <property type="entry name" value="HisKA"/>
    <property type="match status" value="1"/>
</dbReference>
<dbReference type="PANTHER" id="PTHR43547">
    <property type="entry name" value="TWO-COMPONENT HISTIDINE KINASE"/>
    <property type="match status" value="1"/>
</dbReference>
<evidence type="ECO:0000256" key="8">
    <source>
        <dbReference type="ARBA" id="ARBA00023136"/>
    </source>
</evidence>
<dbReference type="InterPro" id="IPR013656">
    <property type="entry name" value="PAS_4"/>
</dbReference>
<dbReference type="Pfam" id="PF02518">
    <property type="entry name" value="HATPase_c"/>
    <property type="match status" value="1"/>
</dbReference>
<name>A0A158JBB8_9BURK</name>
<dbReference type="CDD" id="cd00082">
    <property type="entry name" value="HisKA"/>
    <property type="match status" value="1"/>
</dbReference>
<keyword evidence="5" id="KW-0808">Transferase</keyword>
<dbReference type="Gene3D" id="3.30.565.10">
    <property type="entry name" value="Histidine kinase-like ATPase, C-terminal domain"/>
    <property type="match status" value="1"/>
</dbReference>
<dbReference type="EMBL" id="FCNW02000073">
    <property type="protein sequence ID" value="SAL66097.1"/>
    <property type="molecule type" value="Genomic_DNA"/>
</dbReference>
<dbReference type="Gene3D" id="3.30.450.40">
    <property type="match status" value="1"/>
</dbReference>
<dbReference type="InterPro" id="IPR003661">
    <property type="entry name" value="HisK_dim/P_dom"/>
</dbReference>
<accession>A0A158JBB8</accession>
<evidence type="ECO:0000256" key="4">
    <source>
        <dbReference type="ARBA" id="ARBA00022553"/>
    </source>
</evidence>
<dbReference type="Gene3D" id="1.10.287.130">
    <property type="match status" value="1"/>
</dbReference>
<dbReference type="InterPro" id="IPR003594">
    <property type="entry name" value="HATPase_dom"/>
</dbReference>
<dbReference type="InterPro" id="IPR035965">
    <property type="entry name" value="PAS-like_dom_sf"/>
</dbReference>
<evidence type="ECO:0000256" key="1">
    <source>
        <dbReference type="ARBA" id="ARBA00000085"/>
    </source>
</evidence>
<organism evidence="12 13">
    <name type="scientific">Caballeronia humi</name>
    <dbReference type="NCBI Taxonomy" id="326474"/>
    <lineage>
        <taxon>Bacteria</taxon>
        <taxon>Pseudomonadati</taxon>
        <taxon>Pseudomonadota</taxon>
        <taxon>Betaproteobacteria</taxon>
        <taxon>Burkholderiales</taxon>
        <taxon>Burkholderiaceae</taxon>
        <taxon>Caballeronia</taxon>
    </lineage>
</organism>
<dbReference type="Proteomes" id="UP000054977">
    <property type="component" value="Unassembled WGS sequence"/>
</dbReference>
<keyword evidence="13" id="KW-1185">Reference proteome</keyword>
<evidence type="ECO:0000259" key="11">
    <source>
        <dbReference type="PROSITE" id="PS50110"/>
    </source>
</evidence>
<dbReference type="NCBIfam" id="TIGR00229">
    <property type="entry name" value="sensory_box"/>
    <property type="match status" value="1"/>
</dbReference>
<dbReference type="InterPro" id="IPR003018">
    <property type="entry name" value="GAF"/>
</dbReference>
<dbReference type="InterPro" id="IPR005467">
    <property type="entry name" value="His_kinase_dom"/>
</dbReference>
<feature type="domain" description="Response regulatory" evidence="11">
    <location>
        <begin position="702"/>
        <end position="818"/>
    </location>
</feature>
<evidence type="ECO:0000313" key="12">
    <source>
        <dbReference type="EMBL" id="SAL66097.1"/>
    </source>
</evidence>
<evidence type="ECO:0000256" key="9">
    <source>
        <dbReference type="PROSITE-ProRule" id="PRU00169"/>
    </source>
</evidence>
<dbReference type="InterPro" id="IPR036890">
    <property type="entry name" value="HATPase_C_sf"/>
</dbReference>
<dbReference type="InterPro" id="IPR000014">
    <property type="entry name" value="PAS"/>
</dbReference>
<dbReference type="InterPro" id="IPR036097">
    <property type="entry name" value="HisK_dim/P_sf"/>
</dbReference>
<dbReference type="AlphaFoldDB" id="A0A158JBB8"/>
<dbReference type="STRING" id="326474.AWB65_06291"/>
<dbReference type="InterPro" id="IPR004358">
    <property type="entry name" value="Sig_transdc_His_kin-like_C"/>
</dbReference>
<dbReference type="SUPFAM" id="SSF47384">
    <property type="entry name" value="Homodimeric domain of signal transducing histidine kinase"/>
    <property type="match status" value="1"/>
</dbReference>
<dbReference type="FunFam" id="1.10.287.130:FF:000001">
    <property type="entry name" value="Two-component sensor histidine kinase"/>
    <property type="match status" value="1"/>
</dbReference>
<dbReference type="InterPro" id="IPR001789">
    <property type="entry name" value="Sig_transdc_resp-reg_receiver"/>
</dbReference>
<comment type="caution">
    <text evidence="12">The sequence shown here is derived from an EMBL/GenBank/DDBJ whole genome shotgun (WGS) entry which is preliminary data.</text>
</comment>
<dbReference type="Pfam" id="PF01590">
    <property type="entry name" value="GAF"/>
    <property type="match status" value="1"/>
</dbReference>
<dbReference type="CDD" id="cd00075">
    <property type="entry name" value="HATPase"/>
    <property type="match status" value="1"/>
</dbReference>
<dbReference type="SMART" id="SM00065">
    <property type="entry name" value="GAF"/>
    <property type="match status" value="1"/>
</dbReference>
<dbReference type="SMART" id="SM00448">
    <property type="entry name" value="REC"/>
    <property type="match status" value="1"/>
</dbReference>
<dbReference type="CDD" id="cd00130">
    <property type="entry name" value="PAS"/>
    <property type="match status" value="1"/>
</dbReference>
<reference evidence="12" key="1">
    <citation type="submission" date="2016-01" db="EMBL/GenBank/DDBJ databases">
        <authorList>
            <person name="Peeters C."/>
        </authorList>
    </citation>
    <scope>NUCLEOTIDE SEQUENCE [LARGE SCALE GENOMIC DNA]</scope>
    <source>
        <strain evidence="12">LMG 22934</strain>
    </source>
</reference>
<dbReference type="Pfam" id="PF00072">
    <property type="entry name" value="Response_reg"/>
    <property type="match status" value="1"/>
</dbReference>